<keyword evidence="4" id="KW-1185">Reference proteome</keyword>
<name>A0A0F4YGJ8_RASE3</name>
<evidence type="ECO:0000313" key="4">
    <source>
        <dbReference type="Proteomes" id="UP000053958"/>
    </source>
</evidence>
<proteinExistence type="predicted"/>
<evidence type="ECO:0000256" key="2">
    <source>
        <dbReference type="SAM" id="Phobius"/>
    </source>
</evidence>
<accession>A0A0F4YGJ8</accession>
<feature type="transmembrane region" description="Helical" evidence="2">
    <location>
        <begin position="58"/>
        <end position="78"/>
    </location>
</feature>
<dbReference type="EMBL" id="LASV01000713">
    <property type="protein sequence ID" value="KKA17076.1"/>
    <property type="molecule type" value="Genomic_DNA"/>
</dbReference>
<evidence type="ECO:0000256" key="1">
    <source>
        <dbReference type="SAM" id="MobiDB-lite"/>
    </source>
</evidence>
<keyword evidence="2" id="KW-1133">Transmembrane helix</keyword>
<feature type="region of interest" description="Disordered" evidence="1">
    <location>
        <begin position="251"/>
        <end position="284"/>
    </location>
</feature>
<evidence type="ECO:0000313" key="3">
    <source>
        <dbReference type="EMBL" id="KKA17076.1"/>
    </source>
</evidence>
<keyword evidence="2" id="KW-0472">Membrane</keyword>
<reference evidence="3 4" key="1">
    <citation type="submission" date="2015-04" db="EMBL/GenBank/DDBJ databases">
        <authorList>
            <person name="Heijne W.H."/>
            <person name="Fedorova N.D."/>
            <person name="Nierman W.C."/>
            <person name="Vollebregt A.W."/>
            <person name="Zhao Z."/>
            <person name="Wu L."/>
            <person name="Kumar M."/>
            <person name="Stam H."/>
            <person name="van den Berg M.A."/>
            <person name="Pel H.J."/>
        </authorList>
    </citation>
    <scope>NUCLEOTIDE SEQUENCE [LARGE SCALE GENOMIC DNA]</scope>
    <source>
        <strain evidence="3 4">CBS 393.64</strain>
    </source>
</reference>
<dbReference type="AlphaFoldDB" id="A0A0F4YGJ8"/>
<protein>
    <submittedName>
        <fullName evidence="3">Uncharacterized protein</fullName>
    </submittedName>
</protein>
<dbReference type="OrthoDB" id="1937642at2759"/>
<organism evidence="3 4">
    <name type="scientific">Rasamsonia emersonii (strain ATCC 16479 / CBS 393.64 / IMI 116815)</name>
    <dbReference type="NCBI Taxonomy" id="1408163"/>
    <lineage>
        <taxon>Eukaryota</taxon>
        <taxon>Fungi</taxon>
        <taxon>Dikarya</taxon>
        <taxon>Ascomycota</taxon>
        <taxon>Pezizomycotina</taxon>
        <taxon>Eurotiomycetes</taxon>
        <taxon>Eurotiomycetidae</taxon>
        <taxon>Eurotiales</taxon>
        <taxon>Trichocomaceae</taxon>
        <taxon>Rasamsonia</taxon>
    </lineage>
</organism>
<feature type="transmembrane region" description="Helical" evidence="2">
    <location>
        <begin position="138"/>
        <end position="156"/>
    </location>
</feature>
<feature type="transmembrane region" description="Helical" evidence="2">
    <location>
        <begin position="32"/>
        <end position="52"/>
    </location>
</feature>
<comment type="caution">
    <text evidence="3">The sequence shown here is derived from an EMBL/GenBank/DDBJ whole genome shotgun (WGS) entry which is preliminary data.</text>
</comment>
<feature type="transmembrane region" description="Helical" evidence="2">
    <location>
        <begin position="162"/>
        <end position="181"/>
    </location>
</feature>
<dbReference type="STRING" id="1408163.A0A0F4YGJ8"/>
<sequence>MAFSFGWVAYAVTTVVSAVGENRLMPLPDCDWIYMIGFATSIVQLGIAAIPCGVYGDWGILLVTASGIVLSFATGALAQWKREKWACRHNTEKTVVLTKGNGSQHAIVIIGDNKGLDFEDLATGPVTLGNSASSQTRFALIVLAALWILLLITAASLHQNTWFLLAVGGIGMLQNIFVAGARRTPKDFGVPLVFEAVIAEPKVMDTLFAVEKAYPRVGRSMRETFFPASLHPKEKERWEEFEMVADALDESMKSDGERNGNINAKASDKQSHMQEAYTEKDGPE</sequence>
<keyword evidence="2" id="KW-0812">Transmembrane</keyword>
<dbReference type="Proteomes" id="UP000053958">
    <property type="component" value="Unassembled WGS sequence"/>
</dbReference>
<gene>
    <name evidence="3" type="ORF">T310_9253</name>
</gene>
<dbReference type="RefSeq" id="XP_013323688.1">
    <property type="nucleotide sequence ID" value="XM_013468234.1"/>
</dbReference>
<dbReference type="GeneID" id="25321193"/>
<feature type="compositionally biased region" description="Basic and acidic residues" evidence="1">
    <location>
        <begin position="266"/>
        <end position="284"/>
    </location>
</feature>